<dbReference type="KEGG" id="pfj:MYCFIDRAFT_170405"/>
<protein>
    <submittedName>
        <fullName evidence="1">Uncharacterized protein</fullName>
    </submittedName>
</protein>
<dbReference type="GeneID" id="19332495"/>
<reference evidence="1 2" key="1">
    <citation type="journal article" date="2012" name="PLoS Pathog.">
        <title>Diverse lifestyles and strategies of plant pathogenesis encoded in the genomes of eighteen Dothideomycetes fungi.</title>
        <authorList>
            <person name="Ohm R.A."/>
            <person name="Feau N."/>
            <person name="Henrissat B."/>
            <person name="Schoch C.L."/>
            <person name="Horwitz B.A."/>
            <person name="Barry K.W."/>
            <person name="Condon B.J."/>
            <person name="Copeland A.C."/>
            <person name="Dhillon B."/>
            <person name="Glaser F."/>
            <person name="Hesse C.N."/>
            <person name="Kosti I."/>
            <person name="LaButti K."/>
            <person name="Lindquist E.A."/>
            <person name="Lucas S."/>
            <person name="Salamov A.A."/>
            <person name="Bradshaw R.E."/>
            <person name="Ciuffetti L."/>
            <person name="Hamelin R.C."/>
            <person name="Kema G.H.J."/>
            <person name="Lawrence C."/>
            <person name="Scott J.A."/>
            <person name="Spatafora J.W."/>
            <person name="Turgeon B.G."/>
            <person name="de Wit P.J.G.M."/>
            <person name="Zhong S."/>
            <person name="Goodwin S.B."/>
            <person name="Grigoriev I.V."/>
        </authorList>
    </citation>
    <scope>NUCLEOTIDE SEQUENCE [LARGE SCALE GENOMIC DNA]</scope>
    <source>
        <strain evidence="1 2">CIRAD86</strain>
    </source>
</reference>
<dbReference type="EMBL" id="KB446555">
    <property type="protein sequence ID" value="EME88836.1"/>
    <property type="molecule type" value="Genomic_DNA"/>
</dbReference>
<gene>
    <name evidence="1" type="ORF">MYCFIDRAFT_170405</name>
</gene>
<organism evidence="1 2">
    <name type="scientific">Pseudocercospora fijiensis (strain CIRAD86)</name>
    <name type="common">Black leaf streak disease fungus</name>
    <name type="synonym">Mycosphaerella fijiensis</name>
    <dbReference type="NCBI Taxonomy" id="383855"/>
    <lineage>
        <taxon>Eukaryota</taxon>
        <taxon>Fungi</taxon>
        <taxon>Dikarya</taxon>
        <taxon>Ascomycota</taxon>
        <taxon>Pezizomycotina</taxon>
        <taxon>Dothideomycetes</taxon>
        <taxon>Dothideomycetidae</taxon>
        <taxon>Mycosphaerellales</taxon>
        <taxon>Mycosphaerellaceae</taxon>
        <taxon>Pseudocercospora</taxon>
    </lineage>
</organism>
<dbReference type="HOGENOM" id="CLU_2198087_0_0_1"/>
<name>N1QAF8_PSEFD</name>
<dbReference type="VEuPathDB" id="FungiDB:MYCFIDRAFT_170405"/>
<evidence type="ECO:0000313" key="1">
    <source>
        <dbReference type="EMBL" id="EME88836.1"/>
    </source>
</evidence>
<sequence length="108" mass="11850">MSQYSHLITPDLQYKSNLPPGADLTDSYVTSPLIHNTTSLQFSSSWASRFKSVYAGECCLRGVILVHLEVLSDPSSEAERQLPLPVAMAVYAGRMVSGRGGMNHDYVM</sequence>
<dbReference type="AlphaFoldDB" id="N1QAF8"/>
<dbReference type="Proteomes" id="UP000016932">
    <property type="component" value="Unassembled WGS sequence"/>
</dbReference>
<evidence type="ECO:0000313" key="2">
    <source>
        <dbReference type="Proteomes" id="UP000016932"/>
    </source>
</evidence>
<keyword evidence="2" id="KW-1185">Reference proteome</keyword>
<dbReference type="RefSeq" id="XP_007921714.1">
    <property type="nucleotide sequence ID" value="XM_007923523.1"/>
</dbReference>
<proteinExistence type="predicted"/>
<accession>N1QAF8</accession>